<dbReference type="NCBIfam" id="TIGR02086">
    <property type="entry name" value="IPMI_arch"/>
    <property type="match status" value="1"/>
</dbReference>
<dbReference type="PANTHER" id="PTHR43822">
    <property type="entry name" value="HOMOACONITASE, MITOCHONDRIAL-RELATED"/>
    <property type="match status" value="1"/>
</dbReference>
<sequence length="426" mass="45324">MTGKTMVEKILSNKSKSMADVRQGDLTIVDVDLMVCHDANRPQASDIFKEMGGDKVYDPDKVKLVMDHAPGVPNQSASGIHAKMREFSSEQGAELIGPGEGICHQILAEKGEVGPGDLVLGTDSHTCTNGAFNAIGVGVGTSDLAAALLTGKTWVKVPESFQVELEGSFPENVYPKDVALEIIRILKADGATYKALEFTGEAIKSISVAGRMTISNMAVEAGAKTAIFPFDNVLKDWLEHSGYKKEMTEISPDEDAKYERKIVIDVSKLRPRISLPDQVENITDGHSTEGLPIQQAVIGTCTNGRLEDLREAARILENKKVAQGVKLFITPASRETYAQALEEGIIEIFIKAGAILGVPGCSGCSGGAHFAIPSDGDNVITAANRNFVGRLGNKKAHIYLASPAVVAQSAVSGHIKIPEEGGKTAS</sequence>
<organism evidence="11 12">
    <name type="scientific">Tenuibacillus multivorans</name>
    <dbReference type="NCBI Taxonomy" id="237069"/>
    <lineage>
        <taxon>Bacteria</taxon>
        <taxon>Bacillati</taxon>
        <taxon>Bacillota</taxon>
        <taxon>Bacilli</taxon>
        <taxon>Bacillales</taxon>
        <taxon>Bacillaceae</taxon>
        <taxon>Tenuibacillus</taxon>
    </lineage>
</organism>
<comment type="similarity">
    <text evidence="2">Belongs to the aconitase/IPM isomerase family.</text>
</comment>
<dbReference type="InterPro" id="IPR006251">
    <property type="entry name" value="Homoacnase/IPMdehydase_lsu"/>
</dbReference>
<keyword evidence="8" id="KW-0456">Lyase</keyword>
<dbReference type="PRINTS" id="PR00415">
    <property type="entry name" value="ACONITASE"/>
</dbReference>
<dbReference type="PANTHER" id="PTHR43822:SF2">
    <property type="entry name" value="HOMOACONITASE, MITOCHONDRIAL"/>
    <property type="match status" value="1"/>
</dbReference>
<evidence type="ECO:0000256" key="7">
    <source>
        <dbReference type="ARBA" id="ARBA00023014"/>
    </source>
</evidence>
<dbReference type="GO" id="GO:0003994">
    <property type="term" value="F:aconitate hydratase activity"/>
    <property type="evidence" value="ECO:0007669"/>
    <property type="project" value="UniProtKB-EC"/>
</dbReference>
<dbReference type="InterPro" id="IPR036008">
    <property type="entry name" value="Aconitase_4Fe-4S_dom"/>
</dbReference>
<dbReference type="InterPro" id="IPR050067">
    <property type="entry name" value="IPM_dehydratase_rel_enz"/>
</dbReference>
<dbReference type="GO" id="GO:0051539">
    <property type="term" value="F:4 iron, 4 sulfur cluster binding"/>
    <property type="evidence" value="ECO:0007669"/>
    <property type="project" value="UniProtKB-KW"/>
</dbReference>
<dbReference type="STRING" id="237069.SAMN05216498_2323"/>
<name>A0A1H0BNM6_9BACI</name>
<evidence type="ECO:0000313" key="11">
    <source>
        <dbReference type="EMBL" id="SDN47172.1"/>
    </source>
</evidence>
<evidence type="ECO:0000256" key="9">
    <source>
        <dbReference type="ARBA" id="ARBA00023501"/>
    </source>
</evidence>
<dbReference type="SUPFAM" id="SSF53732">
    <property type="entry name" value="Aconitase iron-sulfur domain"/>
    <property type="match status" value="1"/>
</dbReference>
<dbReference type="Proteomes" id="UP000199334">
    <property type="component" value="Unassembled WGS sequence"/>
</dbReference>
<dbReference type="InterPro" id="IPR011826">
    <property type="entry name" value="HAcnase/IPMdehydase_lsu_prok"/>
</dbReference>
<keyword evidence="5" id="KW-0479">Metal-binding</keyword>
<dbReference type="InterPro" id="IPR015931">
    <property type="entry name" value="Acnase/IPM_dHydase_lsu_aba_1/3"/>
</dbReference>
<comment type="catalytic activity">
    <reaction evidence="9">
        <text>citrate = D-threo-isocitrate</text>
        <dbReference type="Rhea" id="RHEA:10336"/>
        <dbReference type="ChEBI" id="CHEBI:15562"/>
        <dbReference type="ChEBI" id="CHEBI:16947"/>
        <dbReference type="EC" id="4.2.1.3"/>
    </reaction>
</comment>
<dbReference type="Pfam" id="PF00330">
    <property type="entry name" value="Aconitase"/>
    <property type="match status" value="2"/>
</dbReference>
<accession>A0A1H0BNM6</accession>
<evidence type="ECO:0000256" key="2">
    <source>
        <dbReference type="ARBA" id="ARBA00007185"/>
    </source>
</evidence>
<feature type="domain" description="Aconitase/3-isopropylmalate dehydratase large subunit alpha/beta/alpha" evidence="10">
    <location>
        <begin position="283"/>
        <end position="413"/>
    </location>
</feature>
<keyword evidence="4" id="KW-0004">4Fe-4S</keyword>
<dbReference type="NCBIfam" id="NF001614">
    <property type="entry name" value="PRK00402.1"/>
    <property type="match status" value="1"/>
</dbReference>
<evidence type="ECO:0000256" key="1">
    <source>
        <dbReference type="ARBA" id="ARBA00001966"/>
    </source>
</evidence>
<keyword evidence="7" id="KW-0411">Iron-sulfur</keyword>
<dbReference type="EC" id="4.2.1.3" evidence="3"/>
<evidence type="ECO:0000313" key="12">
    <source>
        <dbReference type="Proteomes" id="UP000199334"/>
    </source>
</evidence>
<keyword evidence="6" id="KW-0408">Iron</keyword>
<feature type="domain" description="Aconitase/3-isopropylmalate dehydratase large subunit alpha/beta/alpha" evidence="10">
    <location>
        <begin position="8"/>
        <end position="281"/>
    </location>
</feature>
<reference evidence="11 12" key="1">
    <citation type="submission" date="2016-10" db="EMBL/GenBank/DDBJ databases">
        <authorList>
            <person name="de Groot N.N."/>
        </authorList>
    </citation>
    <scope>NUCLEOTIDE SEQUENCE [LARGE SCALE GENOMIC DNA]</scope>
    <source>
        <strain evidence="11 12">CGMCC 1.3442</strain>
    </source>
</reference>
<evidence type="ECO:0000256" key="3">
    <source>
        <dbReference type="ARBA" id="ARBA00012926"/>
    </source>
</evidence>
<dbReference type="EMBL" id="FNIG01000005">
    <property type="protein sequence ID" value="SDN47172.1"/>
    <property type="molecule type" value="Genomic_DNA"/>
</dbReference>
<dbReference type="GO" id="GO:0009098">
    <property type="term" value="P:L-leucine biosynthetic process"/>
    <property type="evidence" value="ECO:0007669"/>
    <property type="project" value="InterPro"/>
</dbReference>
<protein>
    <recommendedName>
        <fullName evidence="3">aconitate hydratase</fullName>
        <ecNumber evidence="3">4.2.1.3</ecNumber>
    </recommendedName>
</protein>
<dbReference type="InterPro" id="IPR018136">
    <property type="entry name" value="Aconitase_4Fe-4S_BS"/>
</dbReference>
<evidence type="ECO:0000256" key="8">
    <source>
        <dbReference type="ARBA" id="ARBA00023239"/>
    </source>
</evidence>
<dbReference type="PROSITE" id="PS00450">
    <property type="entry name" value="ACONITASE_1"/>
    <property type="match status" value="1"/>
</dbReference>
<proteinExistence type="inferred from homology"/>
<evidence type="ECO:0000256" key="4">
    <source>
        <dbReference type="ARBA" id="ARBA00022485"/>
    </source>
</evidence>
<dbReference type="NCBIfam" id="TIGR01343">
    <property type="entry name" value="hacA_fam"/>
    <property type="match status" value="1"/>
</dbReference>
<comment type="cofactor">
    <cofactor evidence="1">
        <name>[4Fe-4S] cluster</name>
        <dbReference type="ChEBI" id="CHEBI:49883"/>
    </cofactor>
</comment>
<keyword evidence="12" id="KW-1185">Reference proteome</keyword>
<evidence type="ECO:0000256" key="5">
    <source>
        <dbReference type="ARBA" id="ARBA00022723"/>
    </source>
</evidence>
<dbReference type="OrthoDB" id="9802769at2"/>
<dbReference type="CDD" id="cd01583">
    <property type="entry name" value="IPMI"/>
    <property type="match status" value="1"/>
</dbReference>
<dbReference type="GO" id="GO:0046872">
    <property type="term" value="F:metal ion binding"/>
    <property type="evidence" value="ECO:0007669"/>
    <property type="project" value="UniProtKB-KW"/>
</dbReference>
<dbReference type="RefSeq" id="WP_093856749.1">
    <property type="nucleotide sequence ID" value="NZ_BJVZ01000008.1"/>
</dbReference>
<evidence type="ECO:0000256" key="6">
    <source>
        <dbReference type="ARBA" id="ARBA00023004"/>
    </source>
</evidence>
<dbReference type="InterPro" id="IPR001030">
    <property type="entry name" value="Acoase/IPM_deHydtase_lsu_aba"/>
</dbReference>
<dbReference type="AlphaFoldDB" id="A0A1H0BNM6"/>
<dbReference type="GO" id="GO:0003861">
    <property type="term" value="F:3-isopropylmalate dehydratase activity"/>
    <property type="evidence" value="ECO:0007669"/>
    <property type="project" value="InterPro"/>
</dbReference>
<evidence type="ECO:0000259" key="10">
    <source>
        <dbReference type="Pfam" id="PF00330"/>
    </source>
</evidence>
<gene>
    <name evidence="11" type="ORF">SAMN05216498_2323</name>
</gene>
<dbReference type="Gene3D" id="3.30.499.10">
    <property type="entry name" value="Aconitase, domain 3"/>
    <property type="match status" value="2"/>
</dbReference>
<dbReference type="InterPro" id="IPR033941">
    <property type="entry name" value="IPMI_cat"/>
</dbReference>